<dbReference type="GO" id="GO:0051536">
    <property type="term" value="F:iron-sulfur cluster binding"/>
    <property type="evidence" value="ECO:0007669"/>
    <property type="project" value="UniProtKB-KW"/>
</dbReference>
<keyword evidence="2" id="KW-0408">Iron</keyword>
<dbReference type="PROSITE" id="PS00198">
    <property type="entry name" value="4FE4S_FER_1"/>
    <property type="match status" value="1"/>
</dbReference>
<accession>Q6AIW9</accession>
<evidence type="ECO:0000256" key="3">
    <source>
        <dbReference type="ARBA" id="ARBA00023014"/>
    </source>
</evidence>
<dbReference type="GO" id="GO:0046872">
    <property type="term" value="F:metal ion binding"/>
    <property type="evidence" value="ECO:0007669"/>
    <property type="project" value="UniProtKB-KW"/>
</dbReference>
<dbReference type="AlphaFoldDB" id="Q6AIW9"/>
<dbReference type="SUPFAM" id="SSF54862">
    <property type="entry name" value="4Fe-4S ferredoxins"/>
    <property type="match status" value="1"/>
</dbReference>
<evidence type="ECO:0000256" key="2">
    <source>
        <dbReference type="ARBA" id="ARBA00023004"/>
    </source>
</evidence>
<sequence>MVKEYLFSYNKTVELDLGENFDLSATDTKKKYLISNSKESLSEIYAAEINFYFENSEDELQEKIHNIKELYKARSTALDYDQTIEHSVEIGKRITIISQGEQAKLNEALQAHGFTISTLSPADISIQGHIGKLTISCQQAKDCTQSQTDQIIWFDAPQYSSAISGVYDPKSFSLEGLIRKVSENCGAYPFLNYIKHNSSICLDTLKRGASCHKCADICPTNGIVHRNGDLLFSAIDCQACGQCISICPSGALSYAQMPRASFKDICLFYREKTALLLPEGSDLERIRLPLKKDVLPFAIKTAGFLDESHLLTLIQTSGRPIIIYTDQPSEVTKEIVQLVNAIFQSKYQRPAICLCHDAKELEQAMQETSPLAGSIFQLDVVAPKKREIFSLRLAHLVGDNDLGTLSTGPHIHYGTLSLNQES</sequence>
<evidence type="ECO:0000313" key="6">
    <source>
        <dbReference type="Proteomes" id="UP000000602"/>
    </source>
</evidence>
<dbReference type="EMBL" id="CR522870">
    <property type="protein sequence ID" value="CAG37711.1"/>
    <property type="molecule type" value="Genomic_DNA"/>
</dbReference>
<proteinExistence type="predicted"/>
<dbReference type="STRING" id="177439.DP2982"/>
<dbReference type="HOGENOM" id="CLU_035912_0_0_7"/>
<keyword evidence="3" id="KW-0411">Iron-sulfur</keyword>
<name>Q6AIW9_DESPS</name>
<organism evidence="5 6">
    <name type="scientific">Desulfotalea psychrophila (strain LSv54 / DSM 12343)</name>
    <dbReference type="NCBI Taxonomy" id="177439"/>
    <lineage>
        <taxon>Bacteria</taxon>
        <taxon>Pseudomonadati</taxon>
        <taxon>Thermodesulfobacteriota</taxon>
        <taxon>Desulfobulbia</taxon>
        <taxon>Desulfobulbales</taxon>
        <taxon>Desulfocapsaceae</taxon>
        <taxon>Desulfotalea</taxon>
    </lineage>
</organism>
<dbReference type="Proteomes" id="UP000000602">
    <property type="component" value="Chromosome"/>
</dbReference>
<dbReference type="RefSeq" id="WP_011190223.1">
    <property type="nucleotide sequence ID" value="NC_006138.1"/>
</dbReference>
<gene>
    <name evidence="5" type="ordered locus">DP2982</name>
</gene>
<dbReference type="OrthoDB" id="9808559at2"/>
<dbReference type="eggNOG" id="COG1145">
    <property type="taxonomic scope" value="Bacteria"/>
</dbReference>
<dbReference type="InterPro" id="IPR017896">
    <property type="entry name" value="4Fe4S_Fe-S-bd"/>
</dbReference>
<evidence type="ECO:0000313" key="5">
    <source>
        <dbReference type="EMBL" id="CAG37711.1"/>
    </source>
</evidence>
<evidence type="ECO:0000259" key="4">
    <source>
        <dbReference type="PROSITE" id="PS51379"/>
    </source>
</evidence>
<dbReference type="Gene3D" id="3.30.70.20">
    <property type="match status" value="1"/>
</dbReference>
<feature type="domain" description="4Fe-4S ferredoxin-type" evidence="4">
    <location>
        <begin position="228"/>
        <end position="257"/>
    </location>
</feature>
<keyword evidence="6" id="KW-1185">Reference proteome</keyword>
<evidence type="ECO:0000256" key="1">
    <source>
        <dbReference type="ARBA" id="ARBA00022723"/>
    </source>
</evidence>
<dbReference type="PROSITE" id="PS51379">
    <property type="entry name" value="4FE4S_FER_2"/>
    <property type="match status" value="1"/>
</dbReference>
<protein>
    <submittedName>
        <fullName evidence="5">Related to ferredoxin</fullName>
    </submittedName>
</protein>
<keyword evidence="1" id="KW-0479">Metal-binding</keyword>
<dbReference type="InterPro" id="IPR017900">
    <property type="entry name" value="4Fe4S_Fe_S_CS"/>
</dbReference>
<reference evidence="6" key="1">
    <citation type="journal article" date="2004" name="Environ. Microbiol.">
        <title>The genome of Desulfotalea psychrophila, a sulfate-reducing bacterium from permanently cold Arctic sediments.</title>
        <authorList>
            <person name="Rabus R."/>
            <person name="Ruepp A."/>
            <person name="Frickey T."/>
            <person name="Rattei T."/>
            <person name="Fartmann B."/>
            <person name="Stark M."/>
            <person name="Bauer M."/>
            <person name="Zibat A."/>
            <person name="Lombardot T."/>
            <person name="Becker I."/>
            <person name="Amann J."/>
            <person name="Gellner K."/>
            <person name="Teeling H."/>
            <person name="Leuschner W.D."/>
            <person name="Gloeckner F.-O."/>
            <person name="Lupas A.N."/>
            <person name="Amann R."/>
            <person name="Klenk H.-P."/>
        </authorList>
    </citation>
    <scope>NUCLEOTIDE SEQUENCE [LARGE SCALE GENOMIC DNA]</scope>
    <source>
        <strain evidence="6">DSM 12343 / LSv54</strain>
    </source>
</reference>
<dbReference type="KEGG" id="dps:DP2982"/>